<organism evidence="11 12">
    <name type="scientific">Undibacterium rugosum</name>
    <dbReference type="NCBI Taxonomy" id="2762291"/>
    <lineage>
        <taxon>Bacteria</taxon>
        <taxon>Pseudomonadati</taxon>
        <taxon>Pseudomonadota</taxon>
        <taxon>Betaproteobacteria</taxon>
        <taxon>Burkholderiales</taxon>
        <taxon>Oxalobacteraceae</taxon>
        <taxon>Undibacterium</taxon>
    </lineage>
</organism>
<comment type="caution">
    <text evidence="11">The sequence shown here is derived from an EMBL/GenBank/DDBJ whole genome shotgun (WGS) entry which is preliminary data.</text>
</comment>
<name>A0A923KYG2_9BURK</name>
<comment type="function">
    <text evidence="8">Catalyzes the decarboxylative condensation of pimeloyl-[acyl-carrier protein] and L-alanine to produce 8-amino-7-oxononanoate (AON), [acyl-carrier protein], and carbon dioxide.</text>
</comment>
<dbReference type="PANTHER" id="PTHR13693">
    <property type="entry name" value="CLASS II AMINOTRANSFERASE/8-AMINO-7-OXONONANOATE SYNTHASE"/>
    <property type="match status" value="1"/>
</dbReference>
<dbReference type="InterPro" id="IPR015422">
    <property type="entry name" value="PyrdxlP-dep_Trfase_small"/>
</dbReference>
<comment type="catalytic activity">
    <reaction evidence="7 8">
        <text>6-carboxyhexanoyl-[ACP] + L-alanine + H(+) = (8S)-8-amino-7-oxononanoate + holo-[ACP] + CO2</text>
        <dbReference type="Rhea" id="RHEA:42288"/>
        <dbReference type="Rhea" id="RHEA-COMP:9685"/>
        <dbReference type="Rhea" id="RHEA-COMP:9955"/>
        <dbReference type="ChEBI" id="CHEBI:15378"/>
        <dbReference type="ChEBI" id="CHEBI:16526"/>
        <dbReference type="ChEBI" id="CHEBI:57972"/>
        <dbReference type="ChEBI" id="CHEBI:64479"/>
        <dbReference type="ChEBI" id="CHEBI:78846"/>
        <dbReference type="ChEBI" id="CHEBI:149468"/>
        <dbReference type="EC" id="2.3.1.47"/>
    </reaction>
</comment>
<feature type="domain" description="Aminotransferase class I/classII large" evidence="10">
    <location>
        <begin position="64"/>
        <end position="410"/>
    </location>
</feature>
<evidence type="ECO:0000256" key="5">
    <source>
        <dbReference type="ARBA" id="ARBA00022756"/>
    </source>
</evidence>
<evidence type="ECO:0000256" key="9">
    <source>
        <dbReference type="PIRSR" id="PIRSR604723-51"/>
    </source>
</evidence>
<evidence type="ECO:0000313" key="12">
    <source>
        <dbReference type="Proteomes" id="UP000612361"/>
    </source>
</evidence>
<evidence type="ECO:0000256" key="6">
    <source>
        <dbReference type="ARBA" id="ARBA00022898"/>
    </source>
</evidence>
<evidence type="ECO:0000256" key="2">
    <source>
        <dbReference type="ARBA" id="ARBA00004746"/>
    </source>
</evidence>
<feature type="binding site" evidence="8">
    <location>
        <position position="263"/>
    </location>
    <ligand>
        <name>pyridoxal 5'-phosphate</name>
        <dbReference type="ChEBI" id="CHEBI:597326"/>
    </ligand>
</feature>
<dbReference type="InterPro" id="IPR022834">
    <property type="entry name" value="AONS_Proteobacteria"/>
</dbReference>
<proteinExistence type="inferred from homology"/>
<evidence type="ECO:0000313" key="11">
    <source>
        <dbReference type="EMBL" id="MBC3934293.1"/>
    </source>
</evidence>
<dbReference type="SUPFAM" id="SSF53383">
    <property type="entry name" value="PLP-dependent transferases"/>
    <property type="match status" value="1"/>
</dbReference>
<evidence type="ECO:0000256" key="4">
    <source>
        <dbReference type="ARBA" id="ARBA00022679"/>
    </source>
</evidence>
<feature type="modified residue" description="N6-(pyridoxal phosphate)lysine" evidence="8 9">
    <location>
        <position position="266"/>
    </location>
</feature>
<keyword evidence="4 8" id="KW-0808">Transferase</keyword>
<accession>A0A923KYG2</accession>
<keyword evidence="5 8" id="KW-0093">Biotin biosynthesis</keyword>
<sequence length="427" mass="46287">MSSRSQHPADSSTSGLHLQLAAAGHPLLQGLQQELAELDKQHLIRRRRTVEHVHGANLRAEERDLIAFCSNDYLGLATHPLVVQALQKGASLYGAGSGASHLISGHSRAHMALEERLAEFMSPCIAQARALYFCTGYMANQAVVTALSGKDAAVFSEELNHASLIDGVRLSRAHTQVFPHKDYAALESMLQNCRHQKRVVVTDSVFSMDGNIAELPRLLALCEQYDAWLIVDDAHGFGVLGEHGRGVLEHFALQSPNLVYMGTLGKAAGVGGAFVAAHETVIEWLIQKARAYIYTTAAAPALAHALLTSIDIISGEEGQQRRTHLNKLIHQFSDGLNLQMWQLMPSITAIQPVVIGANAAMLSIAGNLLDQGYWVGAIRPPTVPQGSARLRVTLSAAHSEVQVQQLIQAINRLDQMSYVAQCFAEVA</sequence>
<evidence type="ECO:0000256" key="1">
    <source>
        <dbReference type="ARBA" id="ARBA00001933"/>
    </source>
</evidence>
<dbReference type="Gene3D" id="3.40.640.10">
    <property type="entry name" value="Type I PLP-dependent aspartate aminotransferase-like (Major domain)"/>
    <property type="match status" value="1"/>
</dbReference>
<dbReference type="RefSeq" id="WP_186879913.1">
    <property type="nucleotide sequence ID" value="NZ_JACOGG010000002.1"/>
</dbReference>
<comment type="cofactor">
    <cofactor evidence="1 8 9">
        <name>pyridoxal 5'-phosphate</name>
        <dbReference type="ChEBI" id="CHEBI:597326"/>
    </cofactor>
</comment>
<dbReference type="AlphaFoldDB" id="A0A923KYG2"/>
<dbReference type="GO" id="GO:0030170">
    <property type="term" value="F:pyridoxal phosphate binding"/>
    <property type="evidence" value="ECO:0007669"/>
    <property type="project" value="UniProtKB-UniRule"/>
</dbReference>
<keyword evidence="12" id="KW-1185">Reference proteome</keyword>
<feature type="binding site" evidence="8">
    <location>
        <position position="207"/>
    </location>
    <ligand>
        <name>pyridoxal 5'-phosphate</name>
        <dbReference type="ChEBI" id="CHEBI:597326"/>
    </ligand>
</feature>
<dbReference type="Gene3D" id="3.90.1150.10">
    <property type="entry name" value="Aspartate Aminotransferase, domain 1"/>
    <property type="match status" value="1"/>
</dbReference>
<dbReference type="InterPro" id="IPR015424">
    <property type="entry name" value="PyrdxlP-dep_Trfase"/>
</dbReference>
<dbReference type="InterPro" id="IPR015421">
    <property type="entry name" value="PyrdxlP-dep_Trfase_major"/>
</dbReference>
<feature type="binding site" evidence="8">
    <location>
        <position position="45"/>
    </location>
    <ligand>
        <name>substrate</name>
    </ligand>
</feature>
<dbReference type="EMBL" id="JACOGG010000002">
    <property type="protein sequence ID" value="MBC3934293.1"/>
    <property type="molecule type" value="Genomic_DNA"/>
</dbReference>
<evidence type="ECO:0000259" key="10">
    <source>
        <dbReference type="Pfam" id="PF00155"/>
    </source>
</evidence>
<dbReference type="CDD" id="cd06454">
    <property type="entry name" value="KBL_like"/>
    <property type="match status" value="1"/>
</dbReference>
<dbReference type="Pfam" id="PF00155">
    <property type="entry name" value="Aminotran_1_2"/>
    <property type="match status" value="1"/>
</dbReference>
<dbReference type="Proteomes" id="UP000612361">
    <property type="component" value="Unassembled WGS sequence"/>
</dbReference>
<comment type="similarity">
    <text evidence="8">Belongs to the class-II pyridoxal-phosphate-dependent aminotransferase family. BioF subfamily.</text>
</comment>
<keyword evidence="6 8" id="KW-0663">Pyridoxal phosphate</keyword>
<reference evidence="11" key="1">
    <citation type="submission" date="2020-08" db="EMBL/GenBank/DDBJ databases">
        <title>Novel species isolated from subtropical streams in China.</title>
        <authorList>
            <person name="Lu H."/>
        </authorList>
    </citation>
    <scope>NUCLEOTIDE SEQUENCE</scope>
    <source>
        <strain evidence="11">CY7W</strain>
    </source>
</reference>
<dbReference type="InterPro" id="IPR004839">
    <property type="entry name" value="Aminotransferase_I/II_large"/>
</dbReference>
<dbReference type="EC" id="2.3.1.47" evidence="8"/>
<gene>
    <name evidence="8 11" type="primary">bioF</name>
    <name evidence="11" type="ORF">H8K47_02855</name>
</gene>
<dbReference type="GO" id="GO:0009102">
    <property type="term" value="P:biotin biosynthetic process"/>
    <property type="evidence" value="ECO:0007669"/>
    <property type="project" value="UniProtKB-UniRule"/>
</dbReference>
<dbReference type="InterPro" id="IPR050087">
    <property type="entry name" value="AON_synthase_class-II"/>
</dbReference>
<keyword evidence="11" id="KW-0012">Acyltransferase</keyword>
<evidence type="ECO:0000256" key="8">
    <source>
        <dbReference type="HAMAP-Rule" id="MF_01693"/>
    </source>
</evidence>
<protein>
    <recommendedName>
        <fullName evidence="8">8-amino-7-oxononanoate synthase</fullName>
        <shortName evidence="8">AONS</shortName>
        <ecNumber evidence="8">2.3.1.47</ecNumber>
    </recommendedName>
    <alternativeName>
        <fullName evidence="8">7-keto-8-amino-pelargonic acid synthase</fullName>
        <shortName evidence="8">7-KAP synthase</shortName>
        <shortName evidence="8">KAPA synthase</shortName>
    </alternativeName>
    <alternativeName>
        <fullName evidence="8">8-amino-7-ketopelargonate synthase</fullName>
    </alternativeName>
</protein>
<feature type="binding site" evidence="8">
    <location>
        <position position="235"/>
    </location>
    <ligand>
        <name>pyridoxal 5'-phosphate</name>
        <dbReference type="ChEBI" id="CHEBI:597326"/>
    </ligand>
</feature>
<dbReference type="InterPro" id="IPR004723">
    <property type="entry name" value="AONS_Archaea/Proteobacteria"/>
</dbReference>
<comment type="subunit">
    <text evidence="3 8">Homodimer.</text>
</comment>
<evidence type="ECO:0000256" key="3">
    <source>
        <dbReference type="ARBA" id="ARBA00011738"/>
    </source>
</evidence>
<dbReference type="NCBIfam" id="TIGR00858">
    <property type="entry name" value="bioF"/>
    <property type="match status" value="1"/>
</dbReference>
<feature type="binding site" evidence="8">
    <location>
        <position position="161"/>
    </location>
    <ligand>
        <name>substrate</name>
    </ligand>
</feature>
<comment type="pathway">
    <text evidence="2 8">Cofactor biosynthesis; biotin biosynthesis.</text>
</comment>
<evidence type="ECO:0000256" key="7">
    <source>
        <dbReference type="ARBA" id="ARBA00047715"/>
    </source>
</evidence>
<feature type="binding site" evidence="8">
    <location>
        <begin position="136"/>
        <end position="137"/>
    </location>
    <ligand>
        <name>pyridoxal 5'-phosphate</name>
        <dbReference type="ChEBI" id="CHEBI:597326"/>
    </ligand>
</feature>
<feature type="binding site" evidence="8">
    <location>
        <position position="382"/>
    </location>
    <ligand>
        <name>substrate</name>
    </ligand>
</feature>
<dbReference type="HAMAP" id="MF_01693">
    <property type="entry name" value="BioF_aminotrans_2"/>
    <property type="match status" value="1"/>
</dbReference>
<dbReference type="GO" id="GO:0008710">
    <property type="term" value="F:8-amino-7-oxononanoate synthase activity"/>
    <property type="evidence" value="ECO:0007669"/>
    <property type="project" value="UniProtKB-UniRule"/>
</dbReference>
<dbReference type="PANTHER" id="PTHR13693:SF100">
    <property type="entry name" value="8-AMINO-7-OXONONANOATE SYNTHASE"/>
    <property type="match status" value="1"/>
</dbReference>